<keyword evidence="4" id="KW-1185">Reference proteome</keyword>
<dbReference type="EMBL" id="CP133615">
    <property type="protein sequence ID" value="WMV24704.1"/>
    <property type="molecule type" value="Genomic_DNA"/>
</dbReference>
<proteinExistence type="predicted"/>
<evidence type="ECO:0000259" key="2">
    <source>
        <dbReference type="Pfam" id="PF14111"/>
    </source>
</evidence>
<dbReference type="InterPro" id="IPR025558">
    <property type="entry name" value="DUF4283"/>
</dbReference>
<evidence type="ECO:0000256" key="1">
    <source>
        <dbReference type="SAM" id="MobiDB-lite"/>
    </source>
</evidence>
<accession>A0AAF0QJ37</accession>
<evidence type="ECO:0000313" key="4">
    <source>
        <dbReference type="Proteomes" id="UP001234989"/>
    </source>
</evidence>
<reference evidence="3" key="1">
    <citation type="submission" date="2023-08" db="EMBL/GenBank/DDBJ databases">
        <title>A de novo genome assembly of Solanum verrucosum Schlechtendal, a Mexican diploid species geographically isolated from the other diploid A-genome species in potato relatives.</title>
        <authorList>
            <person name="Hosaka K."/>
        </authorList>
    </citation>
    <scope>NUCLEOTIDE SEQUENCE</scope>
    <source>
        <tissue evidence="3">Young leaves</tissue>
    </source>
</reference>
<dbReference type="Proteomes" id="UP001234989">
    <property type="component" value="Chromosome 4"/>
</dbReference>
<feature type="region of interest" description="Disordered" evidence="1">
    <location>
        <begin position="1"/>
        <end position="21"/>
    </location>
</feature>
<evidence type="ECO:0000313" key="3">
    <source>
        <dbReference type="EMBL" id="WMV24704.1"/>
    </source>
</evidence>
<feature type="compositionally biased region" description="Low complexity" evidence="1">
    <location>
        <begin position="12"/>
        <end position="21"/>
    </location>
</feature>
<feature type="domain" description="DUF4283" evidence="2">
    <location>
        <begin position="69"/>
        <end position="156"/>
    </location>
</feature>
<gene>
    <name evidence="3" type="ORF">MTR67_018089</name>
</gene>
<name>A0AAF0QJ37_SOLVR</name>
<dbReference type="AlphaFoldDB" id="A0AAF0QJ37"/>
<dbReference type="PANTHER" id="PTHR31286">
    <property type="entry name" value="GLYCINE-RICH CELL WALL STRUCTURAL PROTEIN 1.8-LIKE"/>
    <property type="match status" value="1"/>
</dbReference>
<organism evidence="3 4">
    <name type="scientific">Solanum verrucosum</name>
    <dbReference type="NCBI Taxonomy" id="315347"/>
    <lineage>
        <taxon>Eukaryota</taxon>
        <taxon>Viridiplantae</taxon>
        <taxon>Streptophyta</taxon>
        <taxon>Embryophyta</taxon>
        <taxon>Tracheophyta</taxon>
        <taxon>Spermatophyta</taxon>
        <taxon>Magnoliopsida</taxon>
        <taxon>eudicotyledons</taxon>
        <taxon>Gunneridae</taxon>
        <taxon>Pentapetalae</taxon>
        <taxon>asterids</taxon>
        <taxon>lamiids</taxon>
        <taxon>Solanales</taxon>
        <taxon>Solanaceae</taxon>
        <taxon>Solanoideae</taxon>
        <taxon>Solaneae</taxon>
        <taxon>Solanum</taxon>
    </lineage>
</organism>
<sequence length="187" mass="21356">MSEDFPTFIPKGITSSPIPTPTGTTYANTLKPKTQNYTGAKVPPKPVTMVQGEPNVTWKSSEVKNLIIQENLQYAIIGKFSYGKPEIGELRKAIPKHCGIKGECTIGVLDSRYILIRLSTLEDYVQLLSTSAYYIKAKENYWQMRTLKWDPWFEPDVEITIGVTWISMLDLPQIFSRKKQFSQLFQQ</sequence>
<protein>
    <recommendedName>
        <fullName evidence="2">DUF4283 domain-containing protein</fullName>
    </recommendedName>
</protein>
<dbReference type="PANTHER" id="PTHR31286:SF179">
    <property type="entry name" value="RNASE H TYPE-1 DOMAIN-CONTAINING PROTEIN"/>
    <property type="match status" value="1"/>
</dbReference>
<dbReference type="Pfam" id="PF14111">
    <property type="entry name" value="DUF4283"/>
    <property type="match status" value="1"/>
</dbReference>
<dbReference type="InterPro" id="IPR040256">
    <property type="entry name" value="At4g02000-like"/>
</dbReference>